<organism evidence="1 2">
    <name type="scientific">Fretibacterium fastidiosum</name>
    <dbReference type="NCBI Taxonomy" id="651822"/>
    <lineage>
        <taxon>Bacteria</taxon>
        <taxon>Thermotogati</taxon>
        <taxon>Synergistota</taxon>
        <taxon>Synergistia</taxon>
        <taxon>Synergistales</taxon>
        <taxon>Aminobacteriaceae</taxon>
        <taxon>Fretibacterium</taxon>
    </lineage>
</organism>
<dbReference type="InterPro" id="IPR023168">
    <property type="entry name" value="GatB_Yqey_C_2"/>
</dbReference>
<dbReference type="PANTHER" id="PTHR28055:SF1">
    <property type="entry name" value="ALTERED INHERITANCE OF MITOCHONDRIA PROTEIN 41, MITOCHONDRIAL"/>
    <property type="match status" value="1"/>
</dbReference>
<dbReference type="PANTHER" id="PTHR28055">
    <property type="entry name" value="ALTERED INHERITANCE OF MITOCHONDRIA PROTEIN 41, MITOCHONDRIAL"/>
    <property type="match status" value="1"/>
</dbReference>
<evidence type="ECO:0000313" key="2">
    <source>
        <dbReference type="Proteomes" id="UP000008957"/>
    </source>
</evidence>
<dbReference type="Proteomes" id="UP000008957">
    <property type="component" value="Chromosome"/>
</dbReference>
<dbReference type="EMBL" id="FP929056">
    <property type="protein sequence ID" value="CBL27951.1"/>
    <property type="molecule type" value="Genomic_DNA"/>
</dbReference>
<dbReference type="Gene3D" id="1.10.1510.10">
    <property type="entry name" value="Uncharacterised protein YqeY/AIM41 PF09424, N-terminal domain"/>
    <property type="match status" value="1"/>
</dbReference>
<keyword evidence="2" id="KW-1185">Reference proteome</keyword>
<accession>A0AB94IW68</accession>
<reference evidence="1 2" key="2">
    <citation type="submission" date="2010-03" db="EMBL/GenBank/DDBJ databases">
        <authorList>
            <person name="Pajon A."/>
        </authorList>
    </citation>
    <scope>NUCLEOTIDE SEQUENCE [LARGE SCALE GENOMIC DNA]</scope>
    <source>
        <strain evidence="1 2">SGP1</strain>
    </source>
</reference>
<dbReference type="AlphaFoldDB" id="A0AB94IW68"/>
<evidence type="ECO:0000313" key="1">
    <source>
        <dbReference type="EMBL" id="CBL27951.1"/>
    </source>
</evidence>
<dbReference type="RefSeq" id="WP_015556098.1">
    <property type="nucleotide sequence ID" value="NC_021038.1"/>
</dbReference>
<dbReference type="Pfam" id="PF09424">
    <property type="entry name" value="YqeY"/>
    <property type="match status" value="1"/>
</dbReference>
<dbReference type="SUPFAM" id="SSF89095">
    <property type="entry name" value="GatB/YqeY motif"/>
    <property type="match status" value="1"/>
</dbReference>
<proteinExistence type="predicted"/>
<dbReference type="GO" id="GO:0016884">
    <property type="term" value="F:carbon-nitrogen ligase activity, with glutamine as amido-N-donor"/>
    <property type="evidence" value="ECO:0007669"/>
    <property type="project" value="InterPro"/>
</dbReference>
<name>A0AB94IW68_9BACT</name>
<dbReference type="InterPro" id="IPR003789">
    <property type="entry name" value="Asn/Gln_tRNA_amidoTrase-B-like"/>
</dbReference>
<gene>
    <name evidence="1" type="ORF">SY1_05430</name>
</gene>
<dbReference type="Gene3D" id="1.10.10.410">
    <property type="match status" value="1"/>
</dbReference>
<protein>
    <submittedName>
        <fullName evidence="1">Uncharacterized conserved protein</fullName>
    </submittedName>
</protein>
<reference evidence="2" key="1">
    <citation type="submission" date="2010-03" db="EMBL/GenBank/DDBJ databases">
        <title>The genome sequence of Synergistetes sp. SGP1.</title>
        <authorList>
            <consortium name="metaHIT consortium -- http://www.metahit.eu/"/>
            <person name="Pajon A."/>
            <person name="Turner K."/>
            <person name="Parkhill J."/>
            <person name="Wade W."/>
            <person name="Vartoukian S."/>
        </authorList>
    </citation>
    <scope>NUCLEOTIDE SEQUENCE [LARGE SCALE GENOMIC DNA]</scope>
    <source>
        <strain evidence="2">SGP1</strain>
    </source>
</reference>
<sequence>MKLTDRIAADLMAAMKAREERRLSSLRMLKTELQKLAADKGRGAEIADEDVHTVIRRLIKQRKEAAEQYAAGGARDRAEAELAEAAVLEPYLPAQLEDAALDEMVRQAAQDTGASGPRDMGRLMKAVLALAAGRADGARVKDRVTAYLNR</sequence>
<dbReference type="InterPro" id="IPR042184">
    <property type="entry name" value="YqeY/Aim41_N"/>
</dbReference>
<dbReference type="InterPro" id="IPR019004">
    <property type="entry name" value="YqeY/Aim41"/>
</dbReference>
<dbReference type="KEGG" id="sbr:SY1_05430"/>